<dbReference type="Pfam" id="PF11951">
    <property type="entry name" value="Fungal_trans_2"/>
    <property type="match status" value="1"/>
</dbReference>
<name>A0A8E0R0W6_9EURO</name>
<dbReference type="EMBL" id="BBXM02000007">
    <property type="protein sequence ID" value="GIC92511.1"/>
    <property type="molecule type" value="Genomic_DNA"/>
</dbReference>
<keyword evidence="3" id="KW-0804">Transcription</keyword>
<evidence type="ECO:0000256" key="4">
    <source>
        <dbReference type="ARBA" id="ARBA00023242"/>
    </source>
</evidence>
<dbReference type="GO" id="GO:0003677">
    <property type="term" value="F:DNA binding"/>
    <property type="evidence" value="ECO:0007669"/>
    <property type="project" value="UniProtKB-KW"/>
</dbReference>
<feature type="domain" description="Zn(2)-C6 fungal-type" evidence="5">
    <location>
        <begin position="21"/>
        <end position="49"/>
    </location>
</feature>
<dbReference type="CDD" id="cd00067">
    <property type="entry name" value="GAL4"/>
    <property type="match status" value="1"/>
</dbReference>
<keyword evidence="2" id="KW-0238">DNA-binding</keyword>
<comment type="caution">
    <text evidence="6">The sequence shown here is derived from an EMBL/GenBank/DDBJ whole genome shotgun (WGS) entry which is preliminary data.</text>
</comment>
<reference evidence="6" key="1">
    <citation type="journal article" date="2015" name="Genome Announc.">
        <title>Draft Genome Sequence of the Pathogenic Filamentous Fungus Aspergillus udagawae Strain IFM 46973T.</title>
        <authorList>
            <person name="Kusuya Y."/>
            <person name="Takahashi-Nakaguchi A."/>
            <person name="Takahashi H."/>
            <person name="Yaguchi T."/>
        </authorList>
    </citation>
    <scope>NUCLEOTIDE SEQUENCE</scope>
    <source>
        <strain evidence="6">IFM 46973</strain>
    </source>
</reference>
<dbReference type="GO" id="GO:0000981">
    <property type="term" value="F:DNA-binding transcription factor activity, RNA polymerase II-specific"/>
    <property type="evidence" value="ECO:0007669"/>
    <property type="project" value="InterPro"/>
</dbReference>
<evidence type="ECO:0000256" key="1">
    <source>
        <dbReference type="ARBA" id="ARBA00023015"/>
    </source>
</evidence>
<dbReference type="Gene3D" id="4.10.240.10">
    <property type="entry name" value="Zn(2)-C6 fungal-type DNA-binding domain"/>
    <property type="match status" value="1"/>
</dbReference>
<evidence type="ECO:0000313" key="7">
    <source>
        <dbReference type="Proteomes" id="UP000036893"/>
    </source>
</evidence>
<dbReference type="GeneID" id="66996454"/>
<dbReference type="InterPro" id="IPR050675">
    <property type="entry name" value="OAF3"/>
</dbReference>
<keyword evidence="1" id="KW-0805">Transcription regulation</keyword>
<accession>A0A8E0R0W6</accession>
<evidence type="ECO:0000256" key="3">
    <source>
        <dbReference type="ARBA" id="ARBA00023163"/>
    </source>
</evidence>
<dbReference type="AlphaFoldDB" id="A0A8E0R0W6"/>
<dbReference type="InterPro" id="IPR001138">
    <property type="entry name" value="Zn2Cys6_DnaBD"/>
</dbReference>
<dbReference type="RefSeq" id="XP_043149777.1">
    <property type="nucleotide sequence ID" value="XM_043293842.1"/>
</dbReference>
<dbReference type="PANTHER" id="PTHR31069:SF25">
    <property type="entry name" value="TRANSCRIPTION FACTOR, PUTATIVE (EUROFUNG)-RELATED"/>
    <property type="match status" value="1"/>
</dbReference>
<proteinExistence type="predicted"/>
<dbReference type="PROSITE" id="PS00463">
    <property type="entry name" value="ZN2_CY6_FUNGAL_1"/>
    <property type="match status" value="1"/>
</dbReference>
<dbReference type="InterPro" id="IPR021858">
    <property type="entry name" value="Fun_TF"/>
</dbReference>
<keyword evidence="4" id="KW-0539">Nucleus</keyword>
<dbReference type="PROSITE" id="PS50048">
    <property type="entry name" value="ZN2_CY6_FUNGAL_2"/>
    <property type="match status" value="1"/>
</dbReference>
<protein>
    <recommendedName>
        <fullName evidence="5">Zn(2)-C6 fungal-type domain-containing protein</fullName>
    </recommendedName>
</protein>
<gene>
    <name evidence="6" type="ORF">Aud_008977</name>
</gene>
<reference evidence="6" key="2">
    <citation type="submission" date="2021-01" db="EMBL/GenBank/DDBJ databases">
        <title>Pan-genome distribution and transcriptional activeness of fungal secondary metabolism genes in Aspergillus section Fumigati.</title>
        <authorList>
            <person name="Takahashi H."/>
            <person name="Umemura M."/>
            <person name="Ninomiya A."/>
            <person name="Kusuya Y."/>
            <person name="Urayama S."/>
            <person name="Shimizu M."/>
            <person name="Watanabe A."/>
            <person name="Kamei K."/>
            <person name="Yaguchi T."/>
            <person name="Hagiwara D."/>
        </authorList>
    </citation>
    <scope>NUCLEOTIDE SEQUENCE</scope>
    <source>
        <strain evidence="6">IFM 46973</strain>
    </source>
</reference>
<dbReference type="SUPFAM" id="SSF57701">
    <property type="entry name" value="Zn2/Cys6 DNA-binding domain"/>
    <property type="match status" value="1"/>
</dbReference>
<evidence type="ECO:0000313" key="6">
    <source>
        <dbReference type="EMBL" id="GIC92511.1"/>
    </source>
</evidence>
<dbReference type="Proteomes" id="UP000036893">
    <property type="component" value="Unassembled WGS sequence"/>
</dbReference>
<dbReference type="PANTHER" id="PTHR31069">
    <property type="entry name" value="OLEATE-ACTIVATED TRANSCRIPTION FACTOR 1-RELATED"/>
    <property type="match status" value="1"/>
</dbReference>
<dbReference type="InterPro" id="IPR036864">
    <property type="entry name" value="Zn2-C6_fun-type_DNA-bd_sf"/>
</dbReference>
<dbReference type="GO" id="GO:0008270">
    <property type="term" value="F:zinc ion binding"/>
    <property type="evidence" value="ECO:0007669"/>
    <property type="project" value="InterPro"/>
</dbReference>
<evidence type="ECO:0000256" key="2">
    <source>
        <dbReference type="ARBA" id="ARBA00023125"/>
    </source>
</evidence>
<evidence type="ECO:0000259" key="5">
    <source>
        <dbReference type="PROSITE" id="PS50048"/>
    </source>
</evidence>
<dbReference type="SMART" id="SM00066">
    <property type="entry name" value="GAL4"/>
    <property type="match status" value="1"/>
</dbReference>
<dbReference type="Pfam" id="PF00172">
    <property type="entry name" value="Zn_clus"/>
    <property type="match status" value="1"/>
</dbReference>
<organism evidence="6 7">
    <name type="scientific">Aspergillus udagawae</name>
    <dbReference type="NCBI Taxonomy" id="91492"/>
    <lineage>
        <taxon>Eukaryota</taxon>
        <taxon>Fungi</taxon>
        <taxon>Dikarya</taxon>
        <taxon>Ascomycota</taxon>
        <taxon>Pezizomycotina</taxon>
        <taxon>Eurotiomycetes</taxon>
        <taxon>Eurotiomycetidae</taxon>
        <taxon>Eurotiales</taxon>
        <taxon>Aspergillaceae</taxon>
        <taxon>Aspergillus</taxon>
        <taxon>Aspergillus subgen. Fumigati</taxon>
    </lineage>
</organism>
<sequence length="763" mass="86553">MVTTPMTSTFILPRRTHALGACRTCRRRHVKCDQKRPSCRTCRSLGVTCERPASKVRWMQNPHTGDSAEDQREARRHLYTEQSRLSMTSSLHSRLVSGSINASLAEIDLRTRDIDNPPTGDIIVGPFAVLGLPTPESQRGDNVVQQQAEQDALDSTSVESETHIAQPISPPMIEDSSAAIAQPTTFAQTSFVSDSVCHFDDFLHWSDLLGCSPDALDWNPAPLSSDRNLVTNLAALGSDFEIDPMPFNRAENGGTFSDVPDGNGLLQMIEPTEMASTLLHAASLTEAPFLFKHFHDNVIPQTMPMPLGKKSPWKILNVPAAMVTYSDLTILGSRNVNHARQANLYGLLACSAVHLSMYPSASSSDTAQHWQETAENMFELARENMQMSIKYEIQEPKTAKYKDQLMAICCLTEYAILSGQQHYARGFLIHAEYILRMRGLPKRRISPKARLLHHVYTWLRLVGESTYVLHDYQPSAAFIEVLDSDFRPHRPDPPSQIRSEAHQKVPQLDDFLRLEAHHSDSDLNIDDPKDQETGLHDIHLQDSRNFSDTLYKQIYGIPETWLTLVSQTTRLANVMETFRVARQSQKKASLEAWETLHRRSEHLENMICSFVLRHDRRIRPKHTDSSKPHEPMLRALNSALLIFFYRRVRQVHPAVLDGYVENVITALAEFQEAVPAEHPMSPATAWPMFIAGCEALTASRRGAVLQFFNRAESICRFPIFKTAREILTSVWNQQDQHLETKRRDPMPTWIDVVKREQIWPIFC</sequence>